<feature type="region of interest" description="Disordered" evidence="1">
    <location>
        <begin position="115"/>
        <end position="136"/>
    </location>
</feature>
<organism evidence="2 3">
    <name type="scientific">Puccinia sorghi</name>
    <dbReference type="NCBI Taxonomy" id="27349"/>
    <lineage>
        <taxon>Eukaryota</taxon>
        <taxon>Fungi</taxon>
        <taxon>Dikarya</taxon>
        <taxon>Basidiomycota</taxon>
        <taxon>Pucciniomycotina</taxon>
        <taxon>Pucciniomycetes</taxon>
        <taxon>Pucciniales</taxon>
        <taxon>Pucciniaceae</taxon>
        <taxon>Puccinia</taxon>
    </lineage>
</organism>
<dbReference type="VEuPathDB" id="FungiDB:VP01_3762g2"/>
<comment type="caution">
    <text evidence="2">The sequence shown here is derived from an EMBL/GenBank/DDBJ whole genome shotgun (WGS) entry which is preliminary data.</text>
</comment>
<dbReference type="EMBL" id="LAVV01008793">
    <property type="protein sequence ID" value="KNZ51923.1"/>
    <property type="molecule type" value="Genomic_DNA"/>
</dbReference>
<dbReference type="Proteomes" id="UP000037035">
    <property type="component" value="Unassembled WGS sequence"/>
</dbReference>
<gene>
    <name evidence="2" type="ORF">VP01_3762g2</name>
</gene>
<name>A0A0L6UTR5_9BASI</name>
<evidence type="ECO:0000313" key="3">
    <source>
        <dbReference type="Proteomes" id="UP000037035"/>
    </source>
</evidence>
<protein>
    <submittedName>
        <fullName evidence="2">Uncharacterized protein</fullName>
    </submittedName>
</protein>
<feature type="compositionally biased region" description="Polar residues" evidence="1">
    <location>
        <begin position="120"/>
        <end position="129"/>
    </location>
</feature>
<dbReference type="AlphaFoldDB" id="A0A0L6UTR5"/>
<evidence type="ECO:0000313" key="2">
    <source>
        <dbReference type="EMBL" id="KNZ51923.1"/>
    </source>
</evidence>
<accession>A0A0L6UTR5</accession>
<keyword evidence="3" id="KW-1185">Reference proteome</keyword>
<reference evidence="2 3" key="1">
    <citation type="submission" date="2015-08" db="EMBL/GenBank/DDBJ databases">
        <title>Next Generation Sequencing and Analysis of the Genome of Puccinia sorghi L Schw, the Causal Agent of Maize Common Rust.</title>
        <authorList>
            <person name="Rochi L."/>
            <person name="Burguener G."/>
            <person name="Darino M."/>
            <person name="Turjanski A."/>
            <person name="Kreff E."/>
            <person name="Dieguez M.J."/>
            <person name="Sacco F."/>
        </authorList>
    </citation>
    <scope>NUCLEOTIDE SEQUENCE [LARGE SCALE GENOMIC DNA]</scope>
    <source>
        <strain evidence="2 3">RO10H11247</strain>
    </source>
</reference>
<sequence length="180" mass="19999">MSRRAYKEDRFLPPIDSFPSSFQCFSLPPSLSPNLFPTFKDMSTPVEIPNPNITQPPKQPKVFVQDGVRYYPLRDEWSPAWINTQLPANLASPKSEGLESTTEYMPVPPSFTNFKRRNLPSASSHNRASSLGAAPPPTPVPSVNYLKFDLEAVQQVLVADNPTPFASHIVLVLVSLKCSN</sequence>
<evidence type="ECO:0000256" key="1">
    <source>
        <dbReference type="SAM" id="MobiDB-lite"/>
    </source>
</evidence>
<proteinExistence type="predicted"/>